<organism evidence="5 6">
    <name type="scientific">Microbacterium schleiferi</name>
    <dbReference type="NCBI Taxonomy" id="69362"/>
    <lineage>
        <taxon>Bacteria</taxon>
        <taxon>Bacillati</taxon>
        <taxon>Actinomycetota</taxon>
        <taxon>Actinomycetes</taxon>
        <taxon>Micrococcales</taxon>
        <taxon>Microbacteriaceae</taxon>
        <taxon>Microbacterium</taxon>
    </lineage>
</organism>
<evidence type="ECO:0000256" key="2">
    <source>
        <dbReference type="ARBA" id="ARBA00023125"/>
    </source>
</evidence>
<evidence type="ECO:0000313" key="5">
    <source>
        <dbReference type="EMBL" id="MEF2253529.1"/>
    </source>
</evidence>
<dbReference type="SUPFAM" id="SSF46894">
    <property type="entry name" value="C-terminal effector domain of the bipartite response regulators"/>
    <property type="match status" value="1"/>
</dbReference>
<dbReference type="PANTHER" id="PTHR44688">
    <property type="entry name" value="DNA-BINDING TRANSCRIPTIONAL ACTIVATOR DEVR_DOSR"/>
    <property type="match status" value="1"/>
</dbReference>
<dbReference type="InterPro" id="IPR027417">
    <property type="entry name" value="P-loop_NTPase"/>
</dbReference>
<dbReference type="RefSeq" id="WP_331790330.1">
    <property type="nucleotide sequence ID" value="NZ_BAAAUO010000003.1"/>
</dbReference>
<keyword evidence="2" id="KW-0238">DNA-binding</keyword>
<dbReference type="PRINTS" id="PR00038">
    <property type="entry name" value="HTHLUXR"/>
</dbReference>
<dbReference type="EMBL" id="JAZHOV010000001">
    <property type="protein sequence ID" value="MEF2253529.1"/>
    <property type="molecule type" value="Genomic_DNA"/>
</dbReference>
<keyword evidence="1" id="KW-0805">Transcription regulation</keyword>
<feature type="domain" description="HTH luxR-type" evidence="4">
    <location>
        <begin position="835"/>
        <end position="899"/>
    </location>
</feature>
<accession>A0ABU7V1E9</accession>
<gene>
    <name evidence="5" type="ORF">V2V91_00070</name>
</gene>
<proteinExistence type="predicted"/>
<dbReference type="InterPro" id="IPR007111">
    <property type="entry name" value="NACHT_NTPase"/>
</dbReference>
<dbReference type="Proteomes" id="UP001351900">
    <property type="component" value="Unassembled WGS sequence"/>
</dbReference>
<keyword evidence="6" id="KW-1185">Reference proteome</keyword>
<evidence type="ECO:0000256" key="1">
    <source>
        <dbReference type="ARBA" id="ARBA00023015"/>
    </source>
</evidence>
<dbReference type="Gene3D" id="1.10.10.10">
    <property type="entry name" value="Winged helix-like DNA-binding domain superfamily/Winged helix DNA-binding domain"/>
    <property type="match status" value="1"/>
</dbReference>
<evidence type="ECO:0000313" key="6">
    <source>
        <dbReference type="Proteomes" id="UP001351900"/>
    </source>
</evidence>
<dbReference type="PROSITE" id="PS50043">
    <property type="entry name" value="HTH_LUXR_2"/>
    <property type="match status" value="1"/>
</dbReference>
<dbReference type="InterPro" id="IPR000792">
    <property type="entry name" value="Tscrpt_reg_LuxR_C"/>
</dbReference>
<dbReference type="PANTHER" id="PTHR44688:SF16">
    <property type="entry name" value="DNA-BINDING TRANSCRIPTIONAL ACTIVATOR DEVR_DOSR"/>
    <property type="match status" value="1"/>
</dbReference>
<dbReference type="Gene3D" id="3.40.50.300">
    <property type="entry name" value="P-loop containing nucleotide triphosphate hydrolases"/>
    <property type="match status" value="1"/>
</dbReference>
<dbReference type="Pfam" id="PF00196">
    <property type="entry name" value="GerE"/>
    <property type="match status" value="1"/>
</dbReference>
<dbReference type="SUPFAM" id="SSF52540">
    <property type="entry name" value="P-loop containing nucleoside triphosphate hydrolases"/>
    <property type="match status" value="1"/>
</dbReference>
<dbReference type="CDD" id="cd06170">
    <property type="entry name" value="LuxR_C_like"/>
    <property type="match status" value="1"/>
</dbReference>
<protein>
    <submittedName>
        <fullName evidence="5">LuxR C-terminal-related transcriptional regulator</fullName>
    </submittedName>
</protein>
<comment type="caution">
    <text evidence="5">The sequence shown here is derived from an EMBL/GenBank/DDBJ whole genome shotgun (WGS) entry which is preliminary data.</text>
</comment>
<evidence type="ECO:0000259" key="4">
    <source>
        <dbReference type="PROSITE" id="PS50043"/>
    </source>
</evidence>
<evidence type="ECO:0000256" key="3">
    <source>
        <dbReference type="ARBA" id="ARBA00023163"/>
    </source>
</evidence>
<sequence>MAQFLSSRGGWPVMVRPELRDPLVAALATRPARSQMLRGASGIGKTTLAAQVGEELTRLDMTVVPVVALEELSEVPLAALAPLLNASAVADASDDVAGRVQRLIGLIGGAPDRYVLIVDDAPLLDALSASVVYQLVRVYGVPTLLTARDEHRLVGPIARMLHEDLVTVTDLEPLDAAQLEELVEHHLAGAVRPESVVGLLRATAGNPLLLRELVLTAQRAGRVHEGPFGVEVEAAALPVHLVDSVRHRVTELDAEELGFVRLLALAQPWPADLVGMEDAEVLSSLRSRGLVDDGAGVGIRLTHPLLTEAVIALMSSSERAERAATAAAALRTTGRDTDRFAAVRLARVHSSADREGSERGPDAGQVEVDGGSTLSAADLEWAAGYAASVGDAATSLSFSHAAAEAGGGFRAHVLAAAAHSVLGETDSADEQFDRAARTAQTDAERALLALRWGQHLAYRRADPVAALERATTLRAPLSADASVALDAEMVKWRLMAGVPLDAAVSTLPRLAPTPGATDDDSTDRDVDVLGMLSMGLTSAMIAAMRGDAEAARGAVAEARPLADLVSHDQPYAGELLNLSQMLSELADASITDARALAERQRVSGTPDAAGQWSYVLALIELHAGRLDRAGPLADLAVRQLAWRDFTGLSGAAIALGATAAAMSGDAGAAQAMLATVDDAAHADIKVILQRAEASAWLAIPEGRAQEAAAALADAVTAAVQYGHHLLAALTASTAIRLGFAEAVAETLAVAATETPSRFVRLVADAAAAASAKDADAAMRLVPALRRAGLDALARTFAEDAARSASASAEARRQARHVAAELASVTVREPALTRDREIDGAVLSARELQVAQGAAARERSREIAVRLGISERTVNNHLANVYRKLGVASRDELAAVLRDA</sequence>
<name>A0ABU7V1E9_9MICO</name>
<dbReference type="SMART" id="SM00421">
    <property type="entry name" value="HTH_LUXR"/>
    <property type="match status" value="1"/>
</dbReference>
<keyword evidence="3" id="KW-0804">Transcription</keyword>
<dbReference type="InterPro" id="IPR016032">
    <property type="entry name" value="Sig_transdc_resp-reg_C-effctor"/>
</dbReference>
<dbReference type="Pfam" id="PF05729">
    <property type="entry name" value="NACHT"/>
    <property type="match status" value="1"/>
</dbReference>
<reference evidence="5 6" key="1">
    <citation type="submission" date="2024-01" db="EMBL/GenBank/DDBJ databases">
        <title>the genome sequence of strain Microbacterium schleiferi NBRC 15075.</title>
        <authorList>
            <person name="Ding Y."/>
            <person name="Zhang G."/>
        </authorList>
    </citation>
    <scope>NUCLEOTIDE SEQUENCE [LARGE SCALE GENOMIC DNA]</scope>
    <source>
        <strain evidence="5 6">NBRC 15075</strain>
    </source>
</reference>
<dbReference type="InterPro" id="IPR036388">
    <property type="entry name" value="WH-like_DNA-bd_sf"/>
</dbReference>